<dbReference type="GO" id="GO:1990316">
    <property type="term" value="C:Atg1/ULK1 kinase complex"/>
    <property type="evidence" value="ECO:0007669"/>
    <property type="project" value="TreeGrafter"/>
</dbReference>
<evidence type="ECO:0000313" key="5">
    <source>
        <dbReference type="Proteomes" id="UP001176961"/>
    </source>
</evidence>
<protein>
    <recommendedName>
        <fullName evidence="2">Autophagy-related protein 101</fullName>
    </recommendedName>
</protein>
<reference evidence="4" key="1">
    <citation type="submission" date="2023-07" db="EMBL/GenBank/DDBJ databases">
        <authorList>
            <consortium name="CYATHOMIX"/>
        </authorList>
    </citation>
    <scope>NUCLEOTIDE SEQUENCE</scope>
    <source>
        <strain evidence="4">N/A</strain>
    </source>
</reference>
<dbReference type="AlphaFoldDB" id="A0AA36H5B1"/>
<accession>A0AA36H5B1</accession>
<dbReference type="GO" id="GO:0000407">
    <property type="term" value="C:phagophore assembly site"/>
    <property type="evidence" value="ECO:0007669"/>
    <property type="project" value="TreeGrafter"/>
</dbReference>
<comment type="similarity">
    <text evidence="1">Belongs to the ATG101 family.</text>
</comment>
<evidence type="ECO:0000313" key="4">
    <source>
        <dbReference type="EMBL" id="CAJ0604273.1"/>
    </source>
</evidence>
<dbReference type="Pfam" id="PF07855">
    <property type="entry name" value="ATG101"/>
    <property type="match status" value="1"/>
</dbReference>
<gene>
    <name evidence="4" type="ORF">CYNAS_LOCUS16256</name>
</gene>
<evidence type="ECO:0000256" key="1">
    <source>
        <dbReference type="ARBA" id="ARBA00007130"/>
    </source>
</evidence>
<dbReference type="GO" id="GO:0019901">
    <property type="term" value="F:protein kinase binding"/>
    <property type="evidence" value="ECO:0007669"/>
    <property type="project" value="TreeGrafter"/>
</dbReference>
<comment type="caution">
    <text evidence="4">The sequence shown here is derived from an EMBL/GenBank/DDBJ whole genome shotgun (WGS) entry which is preliminary data.</text>
</comment>
<dbReference type="PANTHER" id="PTHR13292">
    <property type="entry name" value="AUTOPHAGY-RELATED PROTEIN 101"/>
    <property type="match status" value="1"/>
</dbReference>
<evidence type="ECO:0000256" key="3">
    <source>
        <dbReference type="ARBA" id="ARBA00023006"/>
    </source>
</evidence>
<sequence length="241" mass="27523">MNARQQEYRLSLELRQVNDAVSCIFHSLLAHRSVAKFQYKGDSNYSLGSLGIKEVECENIDLTYVKINSDALSYQLETEIQPFIADLDSTVNAAALPRRHTPVSSPLAESAIPLLGAQISLEFFQRRPRPWPLTTESVAWERWILLLDIFKANSYDDLARMRVSVAESVGEIVLQVCSSINRQQYLPKMPTRTELSNVFDSNLPDCQPYLFKVCRTPIRPESTTKTGFDGMRRYIRDLMIN</sequence>
<name>A0AA36H5B1_CYLNA</name>
<dbReference type="GO" id="GO:0000045">
    <property type="term" value="P:autophagosome assembly"/>
    <property type="evidence" value="ECO:0007669"/>
    <property type="project" value="TreeGrafter"/>
</dbReference>
<keyword evidence="5" id="KW-1185">Reference proteome</keyword>
<keyword evidence="3" id="KW-0072">Autophagy</keyword>
<dbReference type="InterPro" id="IPR012445">
    <property type="entry name" value="ATG101"/>
</dbReference>
<dbReference type="EMBL" id="CATQJL010000305">
    <property type="protein sequence ID" value="CAJ0604273.1"/>
    <property type="molecule type" value="Genomic_DNA"/>
</dbReference>
<organism evidence="4 5">
    <name type="scientific">Cylicocyclus nassatus</name>
    <name type="common">Nematode worm</name>
    <dbReference type="NCBI Taxonomy" id="53992"/>
    <lineage>
        <taxon>Eukaryota</taxon>
        <taxon>Metazoa</taxon>
        <taxon>Ecdysozoa</taxon>
        <taxon>Nematoda</taxon>
        <taxon>Chromadorea</taxon>
        <taxon>Rhabditida</taxon>
        <taxon>Rhabditina</taxon>
        <taxon>Rhabditomorpha</taxon>
        <taxon>Strongyloidea</taxon>
        <taxon>Strongylidae</taxon>
        <taxon>Cylicocyclus</taxon>
    </lineage>
</organism>
<proteinExistence type="inferred from homology"/>
<dbReference type="Proteomes" id="UP001176961">
    <property type="component" value="Unassembled WGS sequence"/>
</dbReference>
<evidence type="ECO:0000256" key="2">
    <source>
        <dbReference type="ARBA" id="ARBA00018874"/>
    </source>
</evidence>
<dbReference type="PANTHER" id="PTHR13292:SF0">
    <property type="entry name" value="AUTOPHAGY-RELATED PROTEIN 101"/>
    <property type="match status" value="1"/>
</dbReference>